<dbReference type="EMBL" id="MHVS01000005">
    <property type="protein sequence ID" value="OHA96291.1"/>
    <property type="molecule type" value="Genomic_DNA"/>
</dbReference>
<dbReference type="Pfam" id="PF01250">
    <property type="entry name" value="Ribosomal_S6"/>
    <property type="match status" value="1"/>
</dbReference>
<dbReference type="SUPFAM" id="SSF54995">
    <property type="entry name" value="Ribosomal protein S6"/>
    <property type="match status" value="1"/>
</dbReference>
<keyword evidence="3" id="KW-0687">Ribonucleoprotein</keyword>
<evidence type="ECO:0000256" key="1">
    <source>
        <dbReference type="ARBA" id="ARBA00009512"/>
    </source>
</evidence>
<dbReference type="GO" id="GO:0003735">
    <property type="term" value="F:structural constituent of ribosome"/>
    <property type="evidence" value="ECO:0007669"/>
    <property type="project" value="InterPro"/>
</dbReference>
<dbReference type="GO" id="GO:0006412">
    <property type="term" value="P:translation"/>
    <property type="evidence" value="ECO:0007669"/>
    <property type="project" value="UniProtKB-UniRule"/>
</dbReference>
<sequence>MQVYELGYLILPSIPEDGLSGVVEKIKGIIGKGGGQELDSESPVRQDLAYTMGKTIGASRYVVNDAYIGWVKFEAEPDATAAIKEGVEKVDEVLRLLIIKAPRKTSFTFAQARQKVEAKNETVTEGAPEEAAAVIE</sequence>
<accession>A0A1G2TI52</accession>
<keyword evidence="3" id="KW-0694">RNA-binding</keyword>
<comment type="function">
    <text evidence="3">Binds together with bS18 to 16S ribosomal RNA.</text>
</comment>
<proteinExistence type="inferred from homology"/>
<dbReference type="AlphaFoldDB" id="A0A1G2TI52"/>
<protein>
    <recommendedName>
        <fullName evidence="2 3">Small ribosomal subunit protein bS6</fullName>
    </recommendedName>
</protein>
<evidence type="ECO:0000256" key="3">
    <source>
        <dbReference type="HAMAP-Rule" id="MF_00360"/>
    </source>
</evidence>
<evidence type="ECO:0000313" key="4">
    <source>
        <dbReference type="EMBL" id="OHA96291.1"/>
    </source>
</evidence>
<comment type="caution">
    <text evidence="4">The sequence shown here is derived from an EMBL/GenBank/DDBJ whole genome shotgun (WGS) entry which is preliminary data.</text>
</comment>
<dbReference type="GO" id="GO:0019843">
    <property type="term" value="F:rRNA binding"/>
    <property type="evidence" value="ECO:0007669"/>
    <property type="project" value="UniProtKB-UniRule"/>
</dbReference>
<dbReference type="InterPro" id="IPR000529">
    <property type="entry name" value="Ribosomal_bS6"/>
</dbReference>
<dbReference type="Gene3D" id="3.30.70.60">
    <property type="match status" value="1"/>
</dbReference>
<comment type="similarity">
    <text evidence="1 3">Belongs to the bacterial ribosomal protein bS6 family.</text>
</comment>
<gene>
    <name evidence="3" type="primary">rpsF</name>
    <name evidence="4" type="ORF">A3D49_00100</name>
</gene>
<dbReference type="GO" id="GO:1990904">
    <property type="term" value="C:ribonucleoprotein complex"/>
    <property type="evidence" value="ECO:0007669"/>
    <property type="project" value="UniProtKB-KW"/>
</dbReference>
<evidence type="ECO:0000256" key="2">
    <source>
        <dbReference type="ARBA" id="ARBA00035294"/>
    </source>
</evidence>
<dbReference type="GO" id="GO:0005840">
    <property type="term" value="C:ribosome"/>
    <property type="evidence" value="ECO:0007669"/>
    <property type="project" value="UniProtKB-KW"/>
</dbReference>
<reference evidence="4 5" key="1">
    <citation type="journal article" date="2016" name="Nat. Commun.">
        <title>Thousands of microbial genomes shed light on interconnected biogeochemical processes in an aquifer system.</title>
        <authorList>
            <person name="Anantharaman K."/>
            <person name="Brown C.T."/>
            <person name="Hug L.A."/>
            <person name="Sharon I."/>
            <person name="Castelle C.J."/>
            <person name="Probst A.J."/>
            <person name="Thomas B.C."/>
            <person name="Singh A."/>
            <person name="Wilkins M.J."/>
            <person name="Karaoz U."/>
            <person name="Brodie E.L."/>
            <person name="Williams K.H."/>
            <person name="Hubbard S.S."/>
            <person name="Banfield J.F."/>
        </authorList>
    </citation>
    <scope>NUCLEOTIDE SEQUENCE [LARGE SCALE GENOMIC DNA]</scope>
</reference>
<dbReference type="HAMAP" id="MF_00360">
    <property type="entry name" value="Ribosomal_bS6"/>
    <property type="match status" value="1"/>
</dbReference>
<name>A0A1G2TI52_9BACT</name>
<dbReference type="InterPro" id="IPR014717">
    <property type="entry name" value="Transl_elong_EF1B/ribsomal_bS6"/>
</dbReference>
<keyword evidence="3" id="KW-0699">rRNA-binding</keyword>
<dbReference type="Proteomes" id="UP000177279">
    <property type="component" value="Unassembled WGS sequence"/>
</dbReference>
<keyword evidence="3" id="KW-0689">Ribosomal protein</keyword>
<evidence type="ECO:0000313" key="5">
    <source>
        <dbReference type="Proteomes" id="UP000177279"/>
    </source>
</evidence>
<organism evidence="4 5">
    <name type="scientific">Candidatus Zambryskibacteria bacterium RIFCSPHIGHO2_02_FULL_43_37</name>
    <dbReference type="NCBI Taxonomy" id="1802749"/>
    <lineage>
        <taxon>Bacteria</taxon>
        <taxon>Candidatus Zambryskiibacteriota</taxon>
    </lineage>
</organism>
<dbReference type="InterPro" id="IPR035980">
    <property type="entry name" value="Ribosomal_bS6_sf"/>
</dbReference>
<dbReference type="InterPro" id="IPR020814">
    <property type="entry name" value="Ribosomal_S6_plastid/chlpt"/>
</dbReference>